<dbReference type="EMBL" id="UINC01087418">
    <property type="protein sequence ID" value="SVC36759.1"/>
    <property type="molecule type" value="Genomic_DNA"/>
</dbReference>
<accession>A0A382LJ88</accession>
<dbReference type="AlphaFoldDB" id="A0A382LJ88"/>
<sequence>CFAMRAPAHFRDSEDANLCAAYSGDGGSSWIPVELAMDYHGPLITCGGIVPINDKSGMRYLLGVHRNTIRHDPAGDRQQFVLESQSLLRWKLASYIPLNPEQPAWIHEGNIAPGEAPGELKIVTRTGAYKNGEQRPGVAYTAVSRDFGRTWSMAKPDPDLPNFQSKGFFGKDSLGQYIYVYNDTPTRESLYYKIKKPGNPWSGARLFFGGQTRNSYPTLIEDKSGEWLCVWDSSNDPKTKRSVIRFGRLKVD</sequence>
<gene>
    <name evidence="1" type="ORF">METZ01_LOCUS289613</name>
</gene>
<evidence type="ECO:0000313" key="1">
    <source>
        <dbReference type="EMBL" id="SVC36759.1"/>
    </source>
</evidence>
<evidence type="ECO:0008006" key="2">
    <source>
        <dbReference type="Google" id="ProtNLM"/>
    </source>
</evidence>
<dbReference type="InterPro" id="IPR036278">
    <property type="entry name" value="Sialidase_sf"/>
</dbReference>
<protein>
    <recommendedName>
        <fullName evidence="2">Sialidase domain-containing protein</fullName>
    </recommendedName>
</protein>
<name>A0A382LJ88_9ZZZZ</name>
<proteinExistence type="predicted"/>
<organism evidence="1">
    <name type="scientific">marine metagenome</name>
    <dbReference type="NCBI Taxonomy" id="408172"/>
    <lineage>
        <taxon>unclassified sequences</taxon>
        <taxon>metagenomes</taxon>
        <taxon>ecological metagenomes</taxon>
    </lineage>
</organism>
<dbReference type="SUPFAM" id="SSF50939">
    <property type="entry name" value="Sialidases"/>
    <property type="match status" value="1"/>
</dbReference>
<reference evidence="1" key="1">
    <citation type="submission" date="2018-05" db="EMBL/GenBank/DDBJ databases">
        <authorList>
            <person name="Lanie J.A."/>
            <person name="Ng W.-L."/>
            <person name="Kazmierczak K.M."/>
            <person name="Andrzejewski T.M."/>
            <person name="Davidsen T.M."/>
            <person name="Wayne K.J."/>
            <person name="Tettelin H."/>
            <person name="Glass J.I."/>
            <person name="Rusch D."/>
            <person name="Podicherti R."/>
            <person name="Tsui H.-C.T."/>
            <person name="Winkler M.E."/>
        </authorList>
    </citation>
    <scope>NUCLEOTIDE SEQUENCE</scope>
</reference>
<feature type="non-terminal residue" evidence="1">
    <location>
        <position position="1"/>
    </location>
</feature>
<dbReference type="CDD" id="cd15482">
    <property type="entry name" value="Sialidase_non-viral"/>
    <property type="match status" value="1"/>
</dbReference>